<accession>A0A179FQB3</accession>
<dbReference type="PANTHER" id="PTHR35395:SF1">
    <property type="entry name" value="DUF6536 DOMAIN-CONTAINING PROTEIN"/>
    <property type="match status" value="1"/>
</dbReference>
<proteinExistence type="predicted"/>
<dbReference type="InterPro" id="IPR046623">
    <property type="entry name" value="DUF6536"/>
</dbReference>
<feature type="compositionally biased region" description="Low complexity" evidence="1">
    <location>
        <begin position="8"/>
        <end position="28"/>
    </location>
</feature>
<reference evidence="4 5" key="1">
    <citation type="journal article" date="2016" name="PLoS Pathog.">
        <title>Biosynthesis of antibiotic leucinostatins in bio-control fungus Purpureocillium lilacinum and their inhibition on phytophthora revealed by genome mining.</title>
        <authorList>
            <person name="Wang G."/>
            <person name="Liu Z."/>
            <person name="Lin R."/>
            <person name="Li E."/>
            <person name="Mao Z."/>
            <person name="Ling J."/>
            <person name="Yang Y."/>
            <person name="Yin W.B."/>
            <person name="Xie B."/>
        </authorList>
    </citation>
    <scope>NUCLEOTIDE SEQUENCE [LARGE SCALE GENOMIC DNA]</scope>
    <source>
        <strain evidence="4">170</strain>
    </source>
</reference>
<organism evidence="4 5">
    <name type="scientific">Pochonia chlamydosporia 170</name>
    <dbReference type="NCBI Taxonomy" id="1380566"/>
    <lineage>
        <taxon>Eukaryota</taxon>
        <taxon>Fungi</taxon>
        <taxon>Dikarya</taxon>
        <taxon>Ascomycota</taxon>
        <taxon>Pezizomycotina</taxon>
        <taxon>Sordariomycetes</taxon>
        <taxon>Hypocreomycetidae</taxon>
        <taxon>Hypocreales</taxon>
        <taxon>Clavicipitaceae</taxon>
        <taxon>Pochonia</taxon>
    </lineage>
</organism>
<feature type="domain" description="DUF6536" evidence="3">
    <location>
        <begin position="69"/>
        <end position="218"/>
    </location>
</feature>
<evidence type="ECO:0000256" key="2">
    <source>
        <dbReference type="SAM" id="Phobius"/>
    </source>
</evidence>
<feature type="transmembrane region" description="Helical" evidence="2">
    <location>
        <begin position="544"/>
        <end position="565"/>
    </location>
</feature>
<keyword evidence="5" id="KW-1185">Reference proteome</keyword>
<dbReference type="AlphaFoldDB" id="A0A179FQB3"/>
<name>A0A179FQB3_METCM</name>
<comment type="caution">
    <text evidence="4">The sequence shown here is derived from an EMBL/GenBank/DDBJ whole genome shotgun (WGS) entry which is preliminary data.</text>
</comment>
<feature type="transmembrane region" description="Helical" evidence="2">
    <location>
        <begin position="178"/>
        <end position="195"/>
    </location>
</feature>
<dbReference type="Pfam" id="PF20163">
    <property type="entry name" value="DUF6536"/>
    <property type="match status" value="1"/>
</dbReference>
<evidence type="ECO:0000313" key="4">
    <source>
        <dbReference type="EMBL" id="OAQ67774.1"/>
    </source>
</evidence>
<feature type="transmembrane region" description="Helical" evidence="2">
    <location>
        <begin position="376"/>
        <end position="396"/>
    </location>
</feature>
<evidence type="ECO:0000259" key="3">
    <source>
        <dbReference type="Pfam" id="PF20163"/>
    </source>
</evidence>
<feature type="transmembrane region" description="Helical" evidence="2">
    <location>
        <begin position="481"/>
        <end position="503"/>
    </location>
</feature>
<evidence type="ECO:0000313" key="5">
    <source>
        <dbReference type="Proteomes" id="UP000078397"/>
    </source>
</evidence>
<dbReference type="EMBL" id="LSBJ02000003">
    <property type="protein sequence ID" value="OAQ67774.1"/>
    <property type="molecule type" value="Genomic_DNA"/>
</dbReference>
<keyword evidence="2" id="KW-0812">Transmembrane</keyword>
<dbReference type="GeneID" id="28847519"/>
<feature type="transmembrane region" description="Helical" evidence="2">
    <location>
        <begin position="655"/>
        <end position="679"/>
    </location>
</feature>
<dbReference type="STRING" id="1380566.A0A179FQB3"/>
<sequence length="749" mass="83714">MNEIGRVSSPSIPSPNESSTLPTSPSTTSAAESFRARHFAQRRLLSWWFPRIDDDETKSWRIWASRRSRALMIQILTIGIILVTNLSVTLFAVSKYGSQDGVGLIYEGDCNTVKKLSLWIHLLINLLGTGMLSASNYCMQLQAAPTRANVDKAHAKGTWLDIGVPSLRNIRHLGRKRILTWLFLALSSVPIHLLYNSAVFQSLSSNDYAVAVVKDSFLTGSPFNLTTAANNGADDPGWDYSHVNPDYVNYLTTFSDIQREASTYKEMNISSCFDLYDDYWKPQGNVIILVKNETVQSPSADSLLMYVYVVPRWDDWGKNLWALSNGTGKFVAQSSPSQPAVTNWYLGPPRYEVSRCLVQDPTQINLSCRFQYSPHILVTICLMNFVKAALMLWAWVARRRDAKATEPVESQTLYTLGDAIASFMRVPDRTTTDMCLATKEDFSRKRPRVCFGKMPPKPTDAPREFRNEPKMWMQAASTTRWIILIATGLFVILIGGILLIAAFKSLHHRQIPTRISDLVKLGFGALTPYTYLVTSLPRSDPNGLISNVLVANLPQLVLSIVYVMYNAMMSTMLVQREFSLLYKTVKRKPLRVSEPIGIQRSSYFISLPLRYGVPLYITSGVMHFLLSQSLFLARITALYTDGTVDRYATFSTCAYSPIAMITAMAVGAGLLAAVGLLGLRKYDGTMRMVATNSRAISAACHVLEEDRENGYLMPVQWGVVKRSGGVGKCAFTTAPDVEIRMPKEGLKYR</sequence>
<evidence type="ECO:0000256" key="1">
    <source>
        <dbReference type="SAM" id="MobiDB-lite"/>
    </source>
</evidence>
<feature type="region of interest" description="Disordered" evidence="1">
    <location>
        <begin position="1"/>
        <end position="28"/>
    </location>
</feature>
<dbReference type="Proteomes" id="UP000078397">
    <property type="component" value="Unassembled WGS sequence"/>
</dbReference>
<keyword evidence="2" id="KW-0472">Membrane</keyword>
<keyword evidence="2" id="KW-1133">Transmembrane helix</keyword>
<feature type="transmembrane region" description="Helical" evidence="2">
    <location>
        <begin position="613"/>
        <end position="635"/>
    </location>
</feature>
<dbReference type="KEGG" id="pchm:VFPPC_04124"/>
<feature type="transmembrane region" description="Helical" evidence="2">
    <location>
        <begin position="71"/>
        <end position="93"/>
    </location>
</feature>
<dbReference type="PANTHER" id="PTHR35395">
    <property type="entry name" value="DUF6536 DOMAIN-CONTAINING PROTEIN"/>
    <property type="match status" value="1"/>
</dbReference>
<gene>
    <name evidence="4" type="ORF">VFPPC_04124</name>
</gene>
<feature type="transmembrane region" description="Helical" evidence="2">
    <location>
        <begin position="118"/>
        <end position="139"/>
    </location>
</feature>
<dbReference type="OrthoDB" id="5429634at2759"/>
<protein>
    <recommendedName>
        <fullName evidence="3">DUF6536 domain-containing protein</fullName>
    </recommendedName>
</protein>
<dbReference type="RefSeq" id="XP_018144624.1">
    <property type="nucleotide sequence ID" value="XM_018283525.1"/>
</dbReference>